<dbReference type="SMART" id="SM00220">
    <property type="entry name" value="S_TKc"/>
    <property type="match status" value="1"/>
</dbReference>
<dbReference type="HOGENOM" id="CLU_000288_181_1_1"/>
<evidence type="ECO:0000313" key="3">
    <source>
        <dbReference type="Proteomes" id="UP000000689"/>
    </source>
</evidence>
<protein>
    <recommendedName>
        <fullName evidence="1">Protein kinase domain-containing protein</fullName>
    </recommendedName>
</protein>
<evidence type="ECO:0000313" key="2">
    <source>
        <dbReference type="EMBL" id="CCD26092.2"/>
    </source>
</evidence>
<keyword evidence="3" id="KW-1185">Reference proteome</keyword>
<dbReference type="AlphaFoldDB" id="G0WE81"/>
<reference evidence="2 3" key="1">
    <citation type="journal article" date="2011" name="Proc. Natl. Acad. Sci. U.S.A.">
        <title>Evolutionary erosion of yeast sex chromosomes by mating-type switching accidents.</title>
        <authorList>
            <person name="Gordon J.L."/>
            <person name="Armisen D."/>
            <person name="Proux-Wera E."/>
            <person name="Oheigeartaigh S.S."/>
            <person name="Byrne K.P."/>
            <person name="Wolfe K.H."/>
        </authorList>
    </citation>
    <scope>NUCLEOTIDE SEQUENCE [LARGE SCALE GENOMIC DNA]</scope>
    <source>
        <strain evidence="3">ATCC 10597 / BCRC 20456 / CBS 421 / NBRC 0211 / NRRL Y-12639</strain>
    </source>
</reference>
<accession>G0WE81</accession>
<dbReference type="EMBL" id="HE580273">
    <property type="protein sequence ID" value="CCD26092.2"/>
    <property type="molecule type" value="Genomic_DNA"/>
</dbReference>
<dbReference type="InterPro" id="IPR008271">
    <property type="entry name" value="Ser/Thr_kinase_AS"/>
</dbReference>
<dbReference type="PROSITE" id="PS00108">
    <property type="entry name" value="PROTEIN_KINASE_ST"/>
    <property type="match status" value="1"/>
</dbReference>
<dbReference type="GO" id="GO:0044773">
    <property type="term" value="P:mitotic DNA damage checkpoint signaling"/>
    <property type="evidence" value="ECO:0007669"/>
    <property type="project" value="TreeGrafter"/>
</dbReference>
<dbReference type="RefSeq" id="XP_003671335.2">
    <property type="nucleotide sequence ID" value="XM_003671287.2"/>
</dbReference>
<dbReference type="GO" id="GO:0000086">
    <property type="term" value="P:G2/M transition of mitotic cell cycle"/>
    <property type="evidence" value="ECO:0007669"/>
    <property type="project" value="EnsemblFungi"/>
</dbReference>
<name>G0WE81_NAUDC</name>
<dbReference type="PANTHER" id="PTHR44167:SF24">
    <property type="entry name" value="SERINE_THREONINE-PROTEIN KINASE CHK2"/>
    <property type="match status" value="1"/>
</dbReference>
<dbReference type="GO" id="GO:0060633">
    <property type="term" value="P:negative regulation of transcription initiation by RNA polymerase II"/>
    <property type="evidence" value="ECO:0007669"/>
    <property type="project" value="EnsemblFungi"/>
</dbReference>
<dbReference type="PANTHER" id="PTHR44167">
    <property type="entry name" value="OVARIAN-SPECIFIC SERINE/THREONINE-PROTEIN KINASE LOK-RELATED"/>
    <property type="match status" value="1"/>
</dbReference>
<evidence type="ECO:0000259" key="1">
    <source>
        <dbReference type="PROSITE" id="PS50011"/>
    </source>
</evidence>
<dbReference type="GO" id="GO:0097472">
    <property type="term" value="F:cyclin-dependent protein kinase activity"/>
    <property type="evidence" value="ECO:0007669"/>
    <property type="project" value="EnsemblFungi"/>
</dbReference>
<dbReference type="Pfam" id="PF00069">
    <property type="entry name" value="Pkinase"/>
    <property type="match status" value="1"/>
</dbReference>
<dbReference type="InterPro" id="IPR011009">
    <property type="entry name" value="Kinase-like_dom_sf"/>
</dbReference>
<dbReference type="OrthoDB" id="413582at2759"/>
<sequence length="380" mass="44414">MVKLSDLPISERKLLKSTKTARIYNVQDKYAVKSLATDYVVPPHNPRYELAIMKKILRLGDFRNAHLIELLDHSKRQDELELLLLFYPSTLDEFMIKNYKPSYGNDLKPTRRKFNPYYSLTKSPMEEQEIEPYNMVYENYFDINQYSYGFFLQLVEGLTYLHSHGIIHRDIKPQNILLEMNGEDNIQLIITDFGISYDETDSKQVVTERPDDKITDVSTSFYKAPELLFGVKNYRFEVDIWALLVLVSQWFQVSTNIENFAPAMFDDGSNVLESGSDIRLIMSIFEKLGIPSIEKWEDVSRYGSRDAFTGMFGEEGDGNYILDQSEDIQRSIVLEKLMPRLKQLIDRDQREKFVTCIMNIVSFASEKRWSSQRILAELRS</sequence>
<dbReference type="Proteomes" id="UP000000689">
    <property type="component" value="Chromosome 7"/>
</dbReference>
<organism evidence="2 3">
    <name type="scientific">Naumovozyma dairenensis (strain ATCC 10597 / BCRC 20456 / CBS 421 / NBRC 0211 / NRRL Y-12639)</name>
    <name type="common">Saccharomyces dairenensis</name>
    <dbReference type="NCBI Taxonomy" id="1071378"/>
    <lineage>
        <taxon>Eukaryota</taxon>
        <taxon>Fungi</taxon>
        <taxon>Dikarya</taxon>
        <taxon>Ascomycota</taxon>
        <taxon>Saccharomycotina</taxon>
        <taxon>Saccharomycetes</taxon>
        <taxon>Saccharomycetales</taxon>
        <taxon>Saccharomycetaceae</taxon>
        <taxon>Naumovozyma</taxon>
    </lineage>
</organism>
<gene>
    <name evidence="2" type="primary">NDAI0G03150</name>
    <name evidence="2" type="ordered locus">NDAI_0G03150</name>
</gene>
<dbReference type="STRING" id="1071378.G0WE81"/>
<dbReference type="KEGG" id="ndi:NDAI_0G03150"/>
<dbReference type="GO" id="GO:0005524">
    <property type="term" value="F:ATP binding"/>
    <property type="evidence" value="ECO:0007669"/>
    <property type="project" value="InterPro"/>
</dbReference>
<dbReference type="GO" id="GO:0051321">
    <property type="term" value="P:meiotic cell cycle"/>
    <property type="evidence" value="ECO:0007669"/>
    <property type="project" value="EnsemblFungi"/>
</dbReference>
<dbReference type="GO" id="GO:0004674">
    <property type="term" value="F:protein serine/threonine kinase activity"/>
    <property type="evidence" value="ECO:0007669"/>
    <property type="project" value="TreeGrafter"/>
</dbReference>
<feature type="domain" description="Protein kinase" evidence="1">
    <location>
        <begin position="1"/>
        <end position="380"/>
    </location>
</feature>
<dbReference type="GO" id="GO:0005634">
    <property type="term" value="C:nucleus"/>
    <property type="evidence" value="ECO:0007669"/>
    <property type="project" value="TreeGrafter"/>
</dbReference>
<dbReference type="eggNOG" id="KOG0594">
    <property type="taxonomic scope" value="Eukaryota"/>
</dbReference>
<dbReference type="OMA" id="SIDITHC"/>
<dbReference type="SUPFAM" id="SSF56112">
    <property type="entry name" value="Protein kinase-like (PK-like)"/>
    <property type="match status" value="1"/>
</dbReference>
<dbReference type="Gene3D" id="1.10.510.10">
    <property type="entry name" value="Transferase(Phosphotransferase) domain 1"/>
    <property type="match status" value="1"/>
</dbReference>
<dbReference type="GO" id="GO:0005737">
    <property type="term" value="C:cytoplasm"/>
    <property type="evidence" value="ECO:0007669"/>
    <property type="project" value="EnsemblFungi"/>
</dbReference>
<proteinExistence type="predicted"/>
<dbReference type="InterPro" id="IPR000719">
    <property type="entry name" value="Prot_kinase_dom"/>
</dbReference>
<dbReference type="PROSITE" id="PS50011">
    <property type="entry name" value="PROTEIN_KINASE_DOM"/>
    <property type="match status" value="1"/>
</dbReference>
<dbReference type="GeneID" id="11495592"/>